<feature type="compositionally biased region" description="Polar residues" evidence="5">
    <location>
        <begin position="914"/>
        <end position="924"/>
    </location>
</feature>
<dbReference type="SMART" id="SM00645">
    <property type="entry name" value="Pept_C1"/>
    <property type="match status" value="1"/>
</dbReference>
<evidence type="ECO:0000259" key="7">
    <source>
        <dbReference type="SMART" id="SM00645"/>
    </source>
</evidence>
<dbReference type="AlphaFoldDB" id="A0ABD1DQV1"/>
<comment type="subcellular location">
    <subcellularLocation>
        <location evidence="1">Cytoplasm</location>
    </subcellularLocation>
</comment>
<dbReference type="PANTHER" id="PTHR19354">
    <property type="entry name" value="ZIPPER PUTATIVE TUMOR SUPPRESSOR 2 HOMOLOG-LIKE PROTEIN-RELATED"/>
    <property type="match status" value="1"/>
</dbReference>
<feature type="region of interest" description="Disordered" evidence="5">
    <location>
        <begin position="1004"/>
        <end position="1086"/>
    </location>
</feature>
<feature type="region of interest" description="Disordered" evidence="5">
    <location>
        <begin position="374"/>
        <end position="403"/>
    </location>
</feature>
<feature type="compositionally biased region" description="Low complexity" evidence="5">
    <location>
        <begin position="392"/>
        <end position="402"/>
    </location>
</feature>
<feature type="coiled-coil region" evidence="4">
    <location>
        <begin position="732"/>
        <end position="787"/>
    </location>
</feature>
<protein>
    <recommendedName>
        <fullName evidence="7">Peptidase C1A papain C-terminal domain-containing protein</fullName>
    </recommendedName>
</protein>
<dbReference type="Pfam" id="PF06818">
    <property type="entry name" value="Fez1"/>
    <property type="match status" value="1"/>
</dbReference>
<feature type="signal peptide" evidence="6">
    <location>
        <begin position="1"/>
        <end position="20"/>
    </location>
</feature>
<dbReference type="CDD" id="cd02620">
    <property type="entry name" value="Peptidase_C1A_CathepsinB"/>
    <property type="match status" value="1"/>
</dbReference>
<feature type="region of interest" description="Disordered" evidence="5">
    <location>
        <begin position="914"/>
        <end position="942"/>
    </location>
</feature>
<feature type="compositionally biased region" description="Low complexity" evidence="5">
    <location>
        <begin position="508"/>
        <end position="520"/>
    </location>
</feature>
<keyword evidence="3 4" id="KW-0175">Coiled coil</keyword>
<dbReference type="InterPro" id="IPR000668">
    <property type="entry name" value="Peptidase_C1A_C"/>
</dbReference>
<dbReference type="PANTHER" id="PTHR19354:SF2">
    <property type="entry name" value="LEUCINE-RICH REPEAT-CONTAINING PROTEIN DDB_G0290503"/>
    <property type="match status" value="1"/>
</dbReference>
<reference evidence="8 9" key="1">
    <citation type="submission" date="2024-05" db="EMBL/GenBank/DDBJ databases">
        <title>Culex pipiens pipiens assembly and annotation.</title>
        <authorList>
            <person name="Alout H."/>
            <person name="Durand T."/>
        </authorList>
    </citation>
    <scope>NUCLEOTIDE SEQUENCE [LARGE SCALE GENOMIC DNA]</scope>
    <source>
        <strain evidence="8">HA-2024</strain>
        <tissue evidence="8">Whole body</tissue>
    </source>
</reference>
<feature type="region of interest" description="Disordered" evidence="5">
    <location>
        <begin position="549"/>
        <end position="576"/>
    </location>
</feature>
<accession>A0ABD1DQV1</accession>
<name>A0ABD1DQV1_CULPP</name>
<dbReference type="Pfam" id="PF00112">
    <property type="entry name" value="Peptidase_C1"/>
    <property type="match status" value="1"/>
</dbReference>
<evidence type="ECO:0000256" key="6">
    <source>
        <dbReference type="SAM" id="SignalP"/>
    </source>
</evidence>
<gene>
    <name evidence="8" type="ORF">pipiens_006222</name>
</gene>
<feature type="chain" id="PRO_5044829111" description="Peptidase C1A papain C-terminal domain-containing protein" evidence="6">
    <location>
        <begin position="21"/>
        <end position="1127"/>
    </location>
</feature>
<evidence type="ECO:0000256" key="5">
    <source>
        <dbReference type="SAM" id="MobiDB-lite"/>
    </source>
</evidence>
<dbReference type="Gene3D" id="3.90.70.10">
    <property type="entry name" value="Cysteine proteinases"/>
    <property type="match status" value="1"/>
</dbReference>
<evidence type="ECO:0000256" key="3">
    <source>
        <dbReference type="ARBA" id="ARBA00023054"/>
    </source>
</evidence>
<feature type="domain" description="Peptidase C1A papain C-terminal" evidence="7">
    <location>
        <begin position="53"/>
        <end position="287"/>
    </location>
</feature>
<evidence type="ECO:0000313" key="8">
    <source>
        <dbReference type="EMBL" id="KAL1402129.1"/>
    </source>
</evidence>
<proteinExistence type="predicted"/>
<feature type="compositionally biased region" description="Basic and acidic residues" evidence="5">
    <location>
        <begin position="932"/>
        <end position="941"/>
    </location>
</feature>
<evidence type="ECO:0000256" key="1">
    <source>
        <dbReference type="ARBA" id="ARBA00004496"/>
    </source>
</evidence>
<dbReference type="EMBL" id="JBEHCU010003509">
    <property type="protein sequence ID" value="KAL1402129.1"/>
    <property type="molecule type" value="Genomic_DNA"/>
</dbReference>
<dbReference type="InterPro" id="IPR038765">
    <property type="entry name" value="Papain-like_cys_pep_sf"/>
</dbReference>
<sequence>MKLLATCLVLVILQFNRASADLRQNKLPKATDSSELSPTAEALRGSYSSSPLFPASFDARDHWPLCPSIGQVQDEGCCHSGYAIAPTSAMTDRSCIASNGTRNGIFSAYHALSCCPDCASPAALPCSGGDPLKIWEFWVVDGIASGDCLPYSLESSCNAQGCVEKCWAGMSVTVADTVVKGGRFYKVSSNLADIQKEIFEHGPVQTSIQMFGDFVSFVGSDVYKHSTGELLGQQHIKLIGWGHDDGLDQDYWIAINSFGEKWGDNGSFKIVSGSDHLGVETNIIAGLPKSNAMESLSSGAAPSSLIIATTPSTTPQLASYKQSIRPKGHYRSSSLENNPFAGGKSTLSLVQTNFTGTLKSRREQKRISDFLSKQSLSAASSQNGARDHHHQSATTTSAATESSIRKAHFENIREIFEKNNSKNSSKVASAAAVTSAKITASCLATPVNGYDGPTPTAMTASLSADDKPPKIQSCSGILGKGKQVIRPIAFKPVPYKCNTPNYAGTGPGSTSSSTTPNNGGRLTDLGDRYGSTPSLGPPMSIQYKFGSTTDLHHHHHHHTPLHSLGAVGSGAGTPGGSATPNGSFPHHGYGSLFRKTASSIPFKTYDSLESILKLPDSMIASYPNPSTSSQSASLYAPHDHLLDMAPSPSDSGISELEAALRDRDSELAYLRQTMEHNEQVIFKVHQDKEKHWEQELNRLKAIHESRLRAGAQKVHKLEQLLMMQTFQLRQDKKRLQEDILHSKEQLETQKSELRHLKVAEKDCAEEIQMLRRVVSDLKERLEESEWSLCQRNGEVALMKTQLKETQTDVISKDQEILQLKTDLKLQNIDEISMKKSEIKKELDFDLEISQLNRIIIFKDQIIVVMNNEIQKLRKELSDISIMRGYEGVPAGRYSRYKKKLDYVTQKFEESTMIDGNNNSKTAKSVSEGVEGDALKSKKGGEGELNSSEIIRNYFNNKLELNKKLFLNTQICNYSDEDKSSFIETYNAKKLPDITLDLSTIGKTATTTTTTPTSGEEVKDSSLNDSYKESSSDDDYKSMTPTREQEEDEDGAPVKNCDKDPPQDKDRTVGRLRQELQEARTGFEQERQKWAEEKEKVLVYQRQLQQNYVEMCKRTAALEERLKKFEKD</sequence>
<keyword evidence="9" id="KW-1185">Reference proteome</keyword>
<keyword evidence="6" id="KW-0732">Signal</keyword>
<dbReference type="SUPFAM" id="SSF54001">
    <property type="entry name" value="Cysteine proteinases"/>
    <property type="match status" value="1"/>
</dbReference>
<feature type="compositionally biased region" description="Basic and acidic residues" evidence="5">
    <location>
        <begin position="1055"/>
        <end position="1086"/>
    </location>
</feature>
<comment type="caution">
    <text evidence="8">The sequence shown here is derived from an EMBL/GenBank/DDBJ whole genome shotgun (WGS) entry which is preliminary data.</text>
</comment>
<dbReference type="GO" id="GO:0005737">
    <property type="term" value="C:cytoplasm"/>
    <property type="evidence" value="ECO:0007669"/>
    <property type="project" value="UniProtKB-SubCell"/>
</dbReference>
<evidence type="ECO:0000256" key="2">
    <source>
        <dbReference type="ARBA" id="ARBA00022490"/>
    </source>
</evidence>
<feature type="region of interest" description="Disordered" evidence="5">
    <location>
        <begin position="504"/>
        <end position="528"/>
    </location>
</feature>
<evidence type="ECO:0000256" key="4">
    <source>
        <dbReference type="SAM" id="Coils"/>
    </source>
</evidence>
<dbReference type="Proteomes" id="UP001562425">
    <property type="component" value="Unassembled WGS sequence"/>
</dbReference>
<feature type="compositionally biased region" description="Basic and acidic residues" evidence="5">
    <location>
        <begin position="1015"/>
        <end position="1036"/>
    </location>
</feature>
<keyword evidence="2" id="KW-0963">Cytoplasm</keyword>
<organism evidence="8 9">
    <name type="scientific">Culex pipiens pipiens</name>
    <name type="common">Northern house mosquito</name>
    <dbReference type="NCBI Taxonomy" id="38569"/>
    <lineage>
        <taxon>Eukaryota</taxon>
        <taxon>Metazoa</taxon>
        <taxon>Ecdysozoa</taxon>
        <taxon>Arthropoda</taxon>
        <taxon>Hexapoda</taxon>
        <taxon>Insecta</taxon>
        <taxon>Pterygota</taxon>
        <taxon>Neoptera</taxon>
        <taxon>Endopterygota</taxon>
        <taxon>Diptera</taxon>
        <taxon>Nematocera</taxon>
        <taxon>Culicoidea</taxon>
        <taxon>Culicidae</taxon>
        <taxon>Culicinae</taxon>
        <taxon>Culicini</taxon>
        <taxon>Culex</taxon>
        <taxon>Culex</taxon>
    </lineage>
</organism>
<evidence type="ECO:0000313" key="9">
    <source>
        <dbReference type="Proteomes" id="UP001562425"/>
    </source>
</evidence>
<dbReference type="InterPro" id="IPR045329">
    <property type="entry name" value="LZTS"/>
</dbReference>